<keyword evidence="3" id="KW-1185">Reference proteome</keyword>
<comment type="caution">
    <text evidence="2">The sequence shown here is derived from an EMBL/GenBank/DDBJ whole genome shotgun (WGS) entry which is preliminary data.</text>
</comment>
<dbReference type="SUPFAM" id="SSF56672">
    <property type="entry name" value="DNA/RNA polymerases"/>
    <property type="match status" value="1"/>
</dbReference>
<dbReference type="AlphaFoldDB" id="A0ABD1YF21"/>
<dbReference type="EMBL" id="JBHFFA010000005">
    <property type="protein sequence ID" value="KAL2624109.1"/>
    <property type="molecule type" value="Genomic_DNA"/>
</dbReference>
<dbReference type="InterPro" id="IPR051320">
    <property type="entry name" value="Viral_Replic_Matur_Polypro"/>
</dbReference>
<proteinExistence type="predicted"/>
<evidence type="ECO:0000259" key="1">
    <source>
        <dbReference type="Pfam" id="PF17919"/>
    </source>
</evidence>
<gene>
    <name evidence="2" type="ORF">R1flu_008354</name>
</gene>
<dbReference type="Gene3D" id="3.30.70.270">
    <property type="match status" value="1"/>
</dbReference>
<name>A0ABD1YF21_9MARC</name>
<evidence type="ECO:0000313" key="2">
    <source>
        <dbReference type="EMBL" id="KAL2624109.1"/>
    </source>
</evidence>
<accession>A0ABD1YF21</accession>
<dbReference type="Pfam" id="PF17919">
    <property type="entry name" value="RT_RNaseH_2"/>
    <property type="match status" value="1"/>
</dbReference>
<protein>
    <recommendedName>
        <fullName evidence="1">Reverse transcriptase/retrotransposon-derived protein RNase H-like domain-containing protein</fullName>
    </recommendedName>
</protein>
<organism evidence="2 3">
    <name type="scientific">Riccia fluitans</name>
    <dbReference type="NCBI Taxonomy" id="41844"/>
    <lineage>
        <taxon>Eukaryota</taxon>
        <taxon>Viridiplantae</taxon>
        <taxon>Streptophyta</taxon>
        <taxon>Embryophyta</taxon>
        <taxon>Marchantiophyta</taxon>
        <taxon>Marchantiopsida</taxon>
        <taxon>Marchantiidae</taxon>
        <taxon>Marchantiales</taxon>
        <taxon>Ricciaceae</taxon>
        <taxon>Riccia</taxon>
    </lineage>
</organism>
<reference evidence="2 3" key="1">
    <citation type="submission" date="2024-09" db="EMBL/GenBank/DDBJ databases">
        <title>Chromosome-scale assembly of Riccia fluitans.</title>
        <authorList>
            <person name="Paukszto L."/>
            <person name="Sawicki J."/>
            <person name="Karawczyk K."/>
            <person name="Piernik-Szablinska J."/>
            <person name="Szczecinska M."/>
            <person name="Mazdziarz M."/>
        </authorList>
    </citation>
    <scope>NUCLEOTIDE SEQUENCE [LARGE SCALE GENOMIC DNA]</scope>
    <source>
        <strain evidence="2">Rf_01</strain>
        <tissue evidence="2">Aerial parts of the thallus</tissue>
    </source>
</reference>
<dbReference type="InterPro" id="IPR043502">
    <property type="entry name" value="DNA/RNA_pol_sf"/>
</dbReference>
<feature type="domain" description="Reverse transcriptase/retrotransposon-derived protein RNase H-like" evidence="1">
    <location>
        <begin position="74"/>
        <end position="131"/>
    </location>
</feature>
<sequence length="150" mass="17480">MEEGILLGHRISCRRIEVDKEKVAIIVELKPPRCVRDVRAFLGSTVYYRRFVWKYAERASPLTQLLKKDIPWKWGETQQKAFEDLKLQLVKAPVLIAPNWEQPFHVYVDTSAFAIGVVLSQQDGEKHDHPHLLLGEEVDRCRTEVLNYRA</sequence>
<dbReference type="InterPro" id="IPR043128">
    <property type="entry name" value="Rev_trsase/Diguanyl_cyclase"/>
</dbReference>
<dbReference type="PANTHER" id="PTHR33064">
    <property type="entry name" value="POL PROTEIN"/>
    <property type="match status" value="1"/>
</dbReference>
<dbReference type="PANTHER" id="PTHR33064:SF37">
    <property type="entry name" value="RIBONUCLEASE H"/>
    <property type="match status" value="1"/>
</dbReference>
<dbReference type="FunFam" id="3.30.70.270:FF:000020">
    <property type="entry name" value="Transposon Tf2-6 polyprotein-like Protein"/>
    <property type="match status" value="1"/>
</dbReference>
<dbReference type="InterPro" id="IPR041577">
    <property type="entry name" value="RT_RNaseH_2"/>
</dbReference>
<dbReference type="Proteomes" id="UP001605036">
    <property type="component" value="Unassembled WGS sequence"/>
</dbReference>
<evidence type="ECO:0000313" key="3">
    <source>
        <dbReference type="Proteomes" id="UP001605036"/>
    </source>
</evidence>